<proteinExistence type="predicted"/>
<feature type="region of interest" description="Disordered" evidence="1">
    <location>
        <begin position="1"/>
        <end position="25"/>
    </location>
</feature>
<organism evidence="2">
    <name type="scientific">hydrocarbon metagenome</name>
    <dbReference type="NCBI Taxonomy" id="938273"/>
    <lineage>
        <taxon>unclassified sequences</taxon>
        <taxon>metagenomes</taxon>
        <taxon>ecological metagenomes</taxon>
    </lineage>
</organism>
<reference evidence="2" key="1">
    <citation type="journal article" date="2015" name="Proc. Natl. Acad. Sci. U.S.A.">
        <title>Networks of energetic and metabolic interactions define dynamics in microbial communities.</title>
        <authorList>
            <person name="Embree M."/>
            <person name="Liu J.K."/>
            <person name="Al-Bassam M.M."/>
            <person name="Zengler K."/>
        </authorList>
    </citation>
    <scope>NUCLEOTIDE SEQUENCE</scope>
</reference>
<dbReference type="AlphaFoldDB" id="A0A0W8FFQ7"/>
<gene>
    <name evidence="2" type="ORF">ASZ90_010730</name>
</gene>
<protein>
    <submittedName>
        <fullName evidence="2">Uncharacterized protein</fullName>
    </submittedName>
</protein>
<comment type="caution">
    <text evidence="2">The sequence shown here is derived from an EMBL/GenBank/DDBJ whole genome shotgun (WGS) entry which is preliminary data.</text>
</comment>
<feature type="compositionally biased region" description="Basic and acidic residues" evidence="1">
    <location>
        <begin position="1"/>
        <end position="22"/>
    </location>
</feature>
<evidence type="ECO:0000313" key="2">
    <source>
        <dbReference type="EMBL" id="KUG19550.1"/>
    </source>
</evidence>
<accession>A0A0W8FFQ7</accession>
<sequence length="79" mass="9083">MSRDRELPSPETVHEDLRETGTTDKTVNRVPIRRIRHFPAVPVKWTLEGIFMAASSHADPCHSRESCIRDCLHPVHRSL</sequence>
<name>A0A0W8FFQ7_9ZZZZ</name>
<dbReference type="EMBL" id="LNQE01001277">
    <property type="protein sequence ID" value="KUG19550.1"/>
    <property type="molecule type" value="Genomic_DNA"/>
</dbReference>
<evidence type="ECO:0000256" key="1">
    <source>
        <dbReference type="SAM" id="MobiDB-lite"/>
    </source>
</evidence>